<proteinExistence type="predicted"/>
<dbReference type="InterPro" id="IPR001789">
    <property type="entry name" value="Sig_transdc_resp-reg_receiver"/>
</dbReference>
<dbReference type="Gene3D" id="3.40.50.2300">
    <property type="match status" value="1"/>
</dbReference>
<organism evidence="6 7">
    <name type="scientific">Longivirga aurantiaca</name>
    <dbReference type="NCBI Taxonomy" id="1837743"/>
    <lineage>
        <taxon>Bacteria</taxon>
        <taxon>Bacillati</taxon>
        <taxon>Actinomycetota</taxon>
        <taxon>Actinomycetes</taxon>
        <taxon>Sporichthyales</taxon>
        <taxon>Sporichthyaceae</taxon>
        <taxon>Longivirga</taxon>
    </lineage>
</organism>
<evidence type="ECO:0000256" key="2">
    <source>
        <dbReference type="ARBA" id="ARBA00023012"/>
    </source>
</evidence>
<dbReference type="InterPro" id="IPR039420">
    <property type="entry name" value="WalR-like"/>
</dbReference>
<dbReference type="PANTHER" id="PTHR48111">
    <property type="entry name" value="REGULATOR OF RPOS"/>
    <property type="match status" value="1"/>
</dbReference>
<keyword evidence="1 4" id="KW-0597">Phosphoprotein</keyword>
<protein>
    <submittedName>
        <fullName evidence="6">Response regulator</fullName>
    </submittedName>
</protein>
<keyword evidence="7" id="KW-1185">Reference proteome</keyword>
<accession>A0ABW1SZB3</accession>
<evidence type="ECO:0000256" key="4">
    <source>
        <dbReference type="PROSITE-ProRule" id="PRU00169"/>
    </source>
</evidence>
<evidence type="ECO:0000313" key="7">
    <source>
        <dbReference type="Proteomes" id="UP001596138"/>
    </source>
</evidence>
<dbReference type="PROSITE" id="PS50110">
    <property type="entry name" value="RESPONSE_REGULATORY"/>
    <property type="match status" value="1"/>
</dbReference>
<dbReference type="EMBL" id="JBHSTI010000008">
    <property type="protein sequence ID" value="MFC6237399.1"/>
    <property type="molecule type" value="Genomic_DNA"/>
</dbReference>
<evidence type="ECO:0000256" key="3">
    <source>
        <dbReference type="ARBA" id="ARBA00023125"/>
    </source>
</evidence>
<evidence type="ECO:0000259" key="5">
    <source>
        <dbReference type="PROSITE" id="PS50110"/>
    </source>
</evidence>
<gene>
    <name evidence="6" type="ORF">ACFQGU_05890</name>
</gene>
<dbReference type="InterPro" id="IPR011006">
    <property type="entry name" value="CheY-like_superfamily"/>
</dbReference>
<evidence type="ECO:0000313" key="6">
    <source>
        <dbReference type="EMBL" id="MFC6237399.1"/>
    </source>
</evidence>
<reference evidence="7" key="1">
    <citation type="journal article" date="2019" name="Int. J. Syst. Evol. Microbiol.">
        <title>The Global Catalogue of Microorganisms (GCM) 10K type strain sequencing project: providing services to taxonomists for standard genome sequencing and annotation.</title>
        <authorList>
            <consortium name="The Broad Institute Genomics Platform"/>
            <consortium name="The Broad Institute Genome Sequencing Center for Infectious Disease"/>
            <person name="Wu L."/>
            <person name="Ma J."/>
        </authorList>
    </citation>
    <scope>NUCLEOTIDE SEQUENCE [LARGE SCALE GENOMIC DNA]</scope>
    <source>
        <strain evidence="7">CGMCC 4.7317</strain>
    </source>
</reference>
<dbReference type="SMART" id="SM00448">
    <property type="entry name" value="REC"/>
    <property type="match status" value="1"/>
</dbReference>
<feature type="domain" description="Response regulatory" evidence="5">
    <location>
        <begin position="4"/>
        <end position="120"/>
    </location>
</feature>
<dbReference type="Proteomes" id="UP001596138">
    <property type="component" value="Unassembled WGS sequence"/>
</dbReference>
<keyword evidence="3" id="KW-0238">DNA-binding</keyword>
<evidence type="ECO:0000256" key="1">
    <source>
        <dbReference type="ARBA" id="ARBA00022553"/>
    </source>
</evidence>
<sequence length="131" mass="14468">MMRRILIVDDEFSVRSLLRDVLELEDYDVAEAEDGPSALVAMAAQRPDLVLLDIMMPGMSGIDVLVRVRSDALLRDVPVVLLTAAGDDDTTWAGWTTGASLYLNKPFDHLNLLEWIERLLAENSPALQSAS</sequence>
<feature type="modified residue" description="4-aspartylphosphate" evidence="4">
    <location>
        <position position="53"/>
    </location>
</feature>
<comment type="caution">
    <text evidence="6">The sequence shown here is derived from an EMBL/GenBank/DDBJ whole genome shotgun (WGS) entry which is preliminary data.</text>
</comment>
<name>A0ABW1SZB3_9ACTN</name>
<dbReference type="Pfam" id="PF00072">
    <property type="entry name" value="Response_reg"/>
    <property type="match status" value="1"/>
</dbReference>
<keyword evidence="2" id="KW-0902">Two-component regulatory system</keyword>
<dbReference type="PANTHER" id="PTHR48111:SF40">
    <property type="entry name" value="PHOSPHATE REGULON TRANSCRIPTIONAL REGULATORY PROTEIN PHOB"/>
    <property type="match status" value="1"/>
</dbReference>
<dbReference type="SUPFAM" id="SSF52172">
    <property type="entry name" value="CheY-like"/>
    <property type="match status" value="1"/>
</dbReference>